<evidence type="ECO:0000313" key="1">
    <source>
        <dbReference type="EMBL" id="WPX96682.1"/>
    </source>
</evidence>
<dbReference type="EMBL" id="CP110820">
    <property type="protein sequence ID" value="WPX96682.1"/>
    <property type="molecule type" value="Genomic_DNA"/>
</dbReference>
<gene>
    <name evidence="1" type="ORF">Bandiella_00802</name>
</gene>
<accession>A0ABZ0ULU7</accession>
<evidence type="ECO:0000313" key="2">
    <source>
        <dbReference type="Proteomes" id="UP001327219"/>
    </source>
</evidence>
<name>A0ABZ0ULU7_9RICK</name>
<sequence length="35" mass="4338">MSLIVYVKDFHPSKNLYKQFFELYLKITLKKIYLI</sequence>
<keyword evidence="2" id="KW-1185">Reference proteome</keyword>
<organism evidence="1 2">
    <name type="scientific">Candidatus Bandiella euplotis</name>
    <dbReference type="NCBI Taxonomy" id="1664265"/>
    <lineage>
        <taxon>Bacteria</taxon>
        <taxon>Pseudomonadati</taxon>
        <taxon>Pseudomonadota</taxon>
        <taxon>Alphaproteobacteria</taxon>
        <taxon>Rickettsiales</taxon>
        <taxon>Candidatus Midichloriaceae</taxon>
        <taxon>Candidatus Bandiella</taxon>
    </lineage>
</organism>
<reference evidence="1 2" key="1">
    <citation type="submission" date="2022-11" db="EMBL/GenBank/DDBJ databases">
        <title>Host association and intracellularity evolved multiple times independently in the Rickettsiales.</title>
        <authorList>
            <person name="Castelli M."/>
            <person name="Nardi T."/>
            <person name="Gammuto L."/>
            <person name="Bellinzona G."/>
            <person name="Sabaneyeva E."/>
            <person name="Potekhin A."/>
            <person name="Serra V."/>
            <person name="Petroni G."/>
            <person name="Sassera D."/>
        </authorList>
    </citation>
    <scope>NUCLEOTIDE SEQUENCE [LARGE SCALE GENOMIC DNA]</scope>
    <source>
        <strain evidence="1 2">NDG2</strain>
    </source>
</reference>
<dbReference type="Proteomes" id="UP001327219">
    <property type="component" value="Chromosome"/>
</dbReference>
<proteinExistence type="predicted"/>
<protein>
    <submittedName>
        <fullName evidence="1">Uncharacterized protein</fullName>
    </submittedName>
</protein>